<organism evidence="2 3">
    <name type="scientific">Nocardioides faecalis</name>
    <dbReference type="NCBI Taxonomy" id="2803858"/>
    <lineage>
        <taxon>Bacteria</taxon>
        <taxon>Bacillati</taxon>
        <taxon>Actinomycetota</taxon>
        <taxon>Actinomycetes</taxon>
        <taxon>Propionibacteriales</taxon>
        <taxon>Nocardioidaceae</taxon>
        <taxon>Nocardioides</taxon>
    </lineage>
</organism>
<gene>
    <name evidence="2" type="ORF">JK386_15255</name>
</gene>
<keyword evidence="3" id="KW-1185">Reference proteome</keyword>
<dbReference type="AlphaFoldDB" id="A0A938YAV0"/>
<dbReference type="RefSeq" id="WP_205292576.1">
    <property type="nucleotide sequence ID" value="NZ_CP074406.1"/>
</dbReference>
<comment type="caution">
    <text evidence="2">The sequence shown here is derived from an EMBL/GenBank/DDBJ whole genome shotgun (WGS) entry which is preliminary data.</text>
</comment>
<evidence type="ECO:0000256" key="1">
    <source>
        <dbReference type="SAM" id="MobiDB-lite"/>
    </source>
</evidence>
<feature type="region of interest" description="Disordered" evidence="1">
    <location>
        <begin position="46"/>
        <end position="69"/>
    </location>
</feature>
<evidence type="ECO:0000313" key="3">
    <source>
        <dbReference type="Proteomes" id="UP000663791"/>
    </source>
</evidence>
<dbReference type="Proteomes" id="UP000663791">
    <property type="component" value="Unassembled WGS sequence"/>
</dbReference>
<sequence>MLRRIDPAPGGWRRRAGVGASRLLATGRASLLATCLVLTLAACSGDDEPKPAPSSGSAQASESAPVTTTARIGKVSGRLSDARRAEVLAAATKIVQAWVDGAYVGDLPRTDVTAAFADFTTEARELALKQPAIMSNAASGADLESATITASTLGLDLVAARGRAIGATARVRITMTLAGEPERTDVVAGRLFLTPLKGKWRVFGYDVRRDEGD</sequence>
<evidence type="ECO:0000313" key="2">
    <source>
        <dbReference type="EMBL" id="MBM9461258.1"/>
    </source>
</evidence>
<proteinExistence type="predicted"/>
<dbReference type="EMBL" id="JAERTX010000015">
    <property type="protein sequence ID" value="MBM9461258.1"/>
    <property type="molecule type" value="Genomic_DNA"/>
</dbReference>
<protein>
    <submittedName>
        <fullName evidence="2">Uncharacterized protein</fullName>
    </submittedName>
</protein>
<feature type="compositionally biased region" description="Polar residues" evidence="1">
    <location>
        <begin position="54"/>
        <end position="69"/>
    </location>
</feature>
<accession>A0A938YAV0</accession>
<name>A0A938YAV0_9ACTN</name>
<reference evidence="2" key="1">
    <citation type="submission" date="2021-01" db="EMBL/GenBank/DDBJ databases">
        <title>Novel species in genus Nocardioides.</title>
        <authorList>
            <person name="Zhang G."/>
        </authorList>
    </citation>
    <scope>NUCLEOTIDE SEQUENCE</scope>
    <source>
        <strain evidence="2">Zg-536</strain>
    </source>
</reference>